<feature type="compositionally biased region" description="Low complexity" evidence="1">
    <location>
        <begin position="240"/>
        <end position="253"/>
    </location>
</feature>
<keyword evidence="4" id="KW-1185">Reference proteome</keyword>
<dbReference type="EMBL" id="JAOQAZ010000012">
    <property type="protein sequence ID" value="KAJ4261538.1"/>
    <property type="molecule type" value="Genomic_DNA"/>
</dbReference>
<name>A0A9W8S0T1_9HYPO</name>
<evidence type="ECO:0000313" key="4">
    <source>
        <dbReference type="Proteomes" id="UP001152049"/>
    </source>
</evidence>
<proteinExistence type="predicted"/>
<protein>
    <recommendedName>
        <fullName evidence="5">Zonadhesin</fullName>
    </recommendedName>
</protein>
<dbReference type="Proteomes" id="UP001152049">
    <property type="component" value="Unassembled WGS sequence"/>
</dbReference>
<feature type="region of interest" description="Disordered" evidence="1">
    <location>
        <begin position="215"/>
        <end position="343"/>
    </location>
</feature>
<organism evidence="3 4">
    <name type="scientific">Fusarium torreyae</name>
    <dbReference type="NCBI Taxonomy" id="1237075"/>
    <lineage>
        <taxon>Eukaryota</taxon>
        <taxon>Fungi</taxon>
        <taxon>Dikarya</taxon>
        <taxon>Ascomycota</taxon>
        <taxon>Pezizomycotina</taxon>
        <taxon>Sordariomycetes</taxon>
        <taxon>Hypocreomycetidae</taxon>
        <taxon>Hypocreales</taxon>
        <taxon>Nectriaceae</taxon>
        <taxon>Fusarium</taxon>
    </lineage>
</organism>
<dbReference type="AlphaFoldDB" id="A0A9W8S0T1"/>
<evidence type="ECO:0000313" key="3">
    <source>
        <dbReference type="EMBL" id="KAJ4261538.1"/>
    </source>
</evidence>
<evidence type="ECO:0000256" key="2">
    <source>
        <dbReference type="SAM" id="SignalP"/>
    </source>
</evidence>
<feature type="chain" id="PRO_5040792730" description="Zonadhesin" evidence="2">
    <location>
        <begin position="18"/>
        <end position="343"/>
    </location>
</feature>
<keyword evidence="2" id="KW-0732">Signal</keyword>
<gene>
    <name evidence="3" type="ORF">NW762_006965</name>
</gene>
<evidence type="ECO:0008006" key="5">
    <source>
        <dbReference type="Google" id="ProtNLM"/>
    </source>
</evidence>
<accession>A0A9W8S0T1</accession>
<dbReference type="OrthoDB" id="5100100at2759"/>
<reference evidence="3" key="1">
    <citation type="submission" date="2022-09" db="EMBL/GenBank/DDBJ databases">
        <title>Fusarium specimens isolated from Avocado Roots.</title>
        <authorList>
            <person name="Stajich J."/>
            <person name="Roper C."/>
            <person name="Heimlech-Rivalta G."/>
        </authorList>
    </citation>
    <scope>NUCLEOTIDE SEQUENCE</scope>
    <source>
        <strain evidence="3">CF00136</strain>
    </source>
</reference>
<sequence length="343" mass="35503">MKLLYWLTAVYVAQAAARPGQRAMRRRQVIAEVESVEEASSASAPKFEGLRLSYVTETTTQKVTETQTQTVVQTVTDEAAAAAQAVTVTVSAAAVTVTEVKTEVVTETVNSVVTEVVNSVVTQIDTQYVTQVAAAAPAVTITETITQPVDKPITIVEVSPITIVDVSPFTVHDSVTQMVTVTGKAAPAVTLTHTVEAPARESVAFGRLLSPGVTTIPIDEDSLPTTTFQNDPFAPSSVKEPVTTETTAPEVPAGSISEPAAPSQDKPSEYAPSMELGNMGPDTTGKLASVVLDGPQATTAPEADESAPSRAPIDLSNSKLSSVLDLGNLGGGSGLKARATGTA</sequence>
<feature type="signal peptide" evidence="2">
    <location>
        <begin position="1"/>
        <end position="17"/>
    </location>
</feature>
<comment type="caution">
    <text evidence="3">The sequence shown here is derived from an EMBL/GenBank/DDBJ whole genome shotgun (WGS) entry which is preliminary data.</text>
</comment>
<evidence type="ECO:0000256" key="1">
    <source>
        <dbReference type="SAM" id="MobiDB-lite"/>
    </source>
</evidence>